<dbReference type="GO" id="GO:0003677">
    <property type="term" value="F:DNA binding"/>
    <property type="evidence" value="ECO:0007669"/>
    <property type="project" value="InterPro"/>
</dbReference>
<dbReference type="AlphaFoldDB" id="A0A367PGT5"/>
<dbReference type="InterPro" id="IPR002514">
    <property type="entry name" value="Transposase_8"/>
</dbReference>
<reference evidence="2 3" key="1">
    <citation type="submission" date="2018-04" db="EMBL/GenBank/DDBJ databases">
        <title>Cupriavidus necator CR12 genome sequencing and assembly.</title>
        <authorList>
            <person name="Ben Fekih I."/>
            <person name="Mazhar H.S."/>
            <person name="Bello S.K."/>
            <person name="Rensing C."/>
        </authorList>
    </citation>
    <scope>NUCLEOTIDE SEQUENCE [LARGE SCALE GENOMIC DNA]</scope>
    <source>
        <strain evidence="2 3">CR12</strain>
    </source>
</reference>
<comment type="caution">
    <text evidence="2">The sequence shown here is derived from an EMBL/GenBank/DDBJ whole genome shotgun (WGS) entry which is preliminary data.</text>
</comment>
<dbReference type="EMBL" id="QDHA01000042">
    <property type="protein sequence ID" value="RCJ07059.1"/>
    <property type="molecule type" value="Genomic_DNA"/>
</dbReference>
<gene>
    <name evidence="2" type="ORF">DDK22_19095</name>
</gene>
<dbReference type="Pfam" id="PF01527">
    <property type="entry name" value="HTH_Tnp_1"/>
    <property type="match status" value="1"/>
</dbReference>
<name>A0A367PGT5_CUPNE</name>
<dbReference type="PANTHER" id="PTHR33609:SF1">
    <property type="entry name" value="TRANSPOSASE"/>
    <property type="match status" value="1"/>
</dbReference>
<dbReference type="SUPFAM" id="SSF46689">
    <property type="entry name" value="Homeodomain-like"/>
    <property type="match status" value="1"/>
</dbReference>
<keyword evidence="1" id="KW-0175">Coiled coil</keyword>
<dbReference type="Proteomes" id="UP000253501">
    <property type="component" value="Unassembled WGS sequence"/>
</dbReference>
<sequence length="163" mass="18314">MPNWLNEIWQCAPAHAAACAAIIFLTRAAKTLNCLLARPWANVGPESARLAARLAPLVARCCDAERFVNRRYSEEQIRSYLAEAASGVPVRELCARYGFSDASFYGWRARYGQPSQGDARDGRKLRELQEENARLKSMLADALLKLELMRNRTGRRNGTGKDR</sequence>
<evidence type="ECO:0000313" key="2">
    <source>
        <dbReference type="EMBL" id="RCJ07059.1"/>
    </source>
</evidence>
<dbReference type="InterPro" id="IPR052546">
    <property type="entry name" value="Transposase_8_domain"/>
</dbReference>
<accession>A0A367PGT5</accession>
<evidence type="ECO:0000256" key="1">
    <source>
        <dbReference type="SAM" id="Coils"/>
    </source>
</evidence>
<evidence type="ECO:0000313" key="3">
    <source>
        <dbReference type="Proteomes" id="UP000253501"/>
    </source>
</evidence>
<proteinExistence type="predicted"/>
<dbReference type="InterPro" id="IPR009057">
    <property type="entry name" value="Homeodomain-like_sf"/>
</dbReference>
<feature type="coiled-coil region" evidence="1">
    <location>
        <begin position="125"/>
        <end position="152"/>
    </location>
</feature>
<dbReference type="GO" id="GO:0006313">
    <property type="term" value="P:DNA transposition"/>
    <property type="evidence" value="ECO:0007669"/>
    <property type="project" value="InterPro"/>
</dbReference>
<dbReference type="PANTHER" id="PTHR33609">
    <property type="entry name" value="LOW CALCIUM RESPONSE LOCUS PROTEIN S"/>
    <property type="match status" value="1"/>
</dbReference>
<protein>
    <submittedName>
        <fullName evidence="2">Transposase</fullName>
    </submittedName>
</protein>
<dbReference type="GO" id="GO:0004803">
    <property type="term" value="F:transposase activity"/>
    <property type="evidence" value="ECO:0007669"/>
    <property type="project" value="InterPro"/>
</dbReference>
<organism evidence="2 3">
    <name type="scientific">Cupriavidus necator</name>
    <name type="common">Alcaligenes eutrophus</name>
    <name type="synonym">Ralstonia eutropha</name>
    <dbReference type="NCBI Taxonomy" id="106590"/>
    <lineage>
        <taxon>Bacteria</taxon>
        <taxon>Pseudomonadati</taxon>
        <taxon>Pseudomonadota</taxon>
        <taxon>Betaproteobacteria</taxon>
        <taxon>Burkholderiales</taxon>
        <taxon>Burkholderiaceae</taxon>
        <taxon>Cupriavidus</taxon>
    </lineage>
</organism>